<keyword evidence="1" id="KW-0812">Transmembrane</keyword>
<organism evidence="2 3">
    <name type="scientific">Mycolicibacterium rutilum</name>
    <name type="common">Mycobacterium rutilum</name>
    <dbReference type="NCBI Taxonomy" id="370526"/>
    <lineage>
        <taxon>Bacteria</taxon>
        <taxon>Bacillati</taxon>
        <taxon>Actinomycetota</taxon>
        <taxon>Actinomycetes</taxon>
        <taxon>Mycobacteriales</taxon>
        <taxon>Mycobacteriaceae</taxon>
        <taxon>Mycolicibacterium</taxon>
    </lineage>
</organism>
<keyword evidence="1" id="KW-0472">Membrane</keyword>
<evidence type="ECO:0000256" key="1">
    <source>
        <dbReference type="SAM" id="Phobius"/>
    </source>
</evidence>
<dbReference type="Proteomes" id="UP000182915">
    <property type="component" value="Chromosome I"/>
</dbReference>
<name>A0A1H6IZ62_MYCRU</name>
<reference evidence="3" key="1">
    <citation type="submission" date="2016-10" db="EMBL/GenBank/DDBJ databases">
        <authorList>
            <person name="Varghese N."/>
            <person name="Submissions S."/>
        </authorList>
    </citation>
    <scope>NUCLEOTIDE SEQUENCE [LARGE SCALE GENOMIC DNA]</scope>
    <source>
        <strain evidence="3">DSM 45405</strain>
    </source>
</reference>
<gene>
    <name evidence="2" type="ORF">SAMN04489835_0940</name>
</gene>
<accession>A0A1H6IZ62</accession>
<proteinExistence type="predicted"/>
<dbReference type="EMBL" id="LT629971">
    <property type="protein sequence ID" value="SEH52416.1"/>
    <property type="molecule type" value="Genomic_DNA"/>
</dbReference>
<feature type="transmembrane region" description="Helical" evidence="1">
    <location>
        <begin position="15"/>
        <end position="37"/>
    </location>
</feature>
<dbReference type="STRING" id="370526.SAMN04489835_0940"/>
<keyword evidence="3" id="KW-1185">Reference proteome</keyword>
<evidence type="ECO:0000313" key="3">
    <source>
        <dbReference type="Proteomes" id="UP000182915"/>
    </source>
</evidence>
<sequence length="53" mass="5466">MTAGQDVVILADHPVWIAVPAFAPAIVVAGVVVYIAVKNRRKGPASPTDEGTP</sequence>
<protein>
    <submittedName>
        <fullName evidence="2">Uncharacterized protein</fullName>
    </submittedName>
</protein>
<keyword evidence="1" id="KW-1133">Transmembrane helix</keyword>
<dbReference type="AlphaFoldDB" id="A0A1H6IZ62"/>
<dbReference type="RefSeq" id="WP_173839575.1">
    <property type="nucleotide sequence ID" value="NZ_LT629971.1"/>
</dbReference>
<evidence type="ECO:0000313" key="2">
    <source>
        <dbReference type="EMBL" id="SEH52416.1"/>
    </source>
</evidence>